<comment type="function">
    <text evidence="1">Catalyzes the hydrolysis of futalosine (FL) to dehypoxanthine futalosine (DHFL) and hypoxanthine, a step in the biosynthesis of menaquinone (MK, vitamin K2).</text>
</comment>
<keyword evidence="4" id="KW-0326">Glycosidase</keyword>
<organism evidence="4 5">
    <name type="scientific">Pedobacter helvus</name>
    <dbReference type="NCBI Taxonomy" id="2563444"/>
    <lineage>
        <taxon>Bacteria</taxon>
        <taxon>Pseudomonadati</taxon>
        <taxon>Bacteroidota</taxon>
        <taxon>Sphingobacteriia</taxon>
        <taxon>Sphingobacteriales</taxon>
        <taxon>Sphingobacteriaceae</taxon>
        <taxon>Pedobacter</taxon>
    </lineage>
</organism>
<dbReference type="CDD" id="cd17766">
    <property type="entry name" value="futalosine_nucleosidase_MqnB"/>
    <property type="match status" value="1"/>
</dbReference>
<dbReference type="PANTHER" id="PTHR46832:SF2">
    <property type="entry name" value="FUTALOSINE HYDROLASE"/>
    <property type="match status" value="1"/>
</dbReference>
<accession>A0ABW9JFR8</accession>
<evidence type="ECO:0000313" key="5">
    <source>
        <dbReference type="Proteomes" id="UP001517367"/>
    </source>
</evidence>
<evidence type="ECO:0000313" key="4">
    <source>
        <dbReference type="EMBL" id="MFN0290591.1"/>
    </source>
</evidence>
<keyword evidence="5" id="KW-1185">Reference proteome</keyword>
<comment type="catalytic activity">
    <reaction evidence="1">
        <text>futalosine + H2O = dehypoxanthine futalosine + hypoxanthine</text>
        <dbReference type="Rhea" id="RHEA:25904"/>
        <dbReference type="ChEBI" id="CHEBI:15377"/>
        <dbReference type="ChEBI" id="CHEBI:17368"/>
        <dbReference type="ChEBI" id="CHEBI:58863"/>
        <dbReference type="ChEBI" id="CHEBI:58864"/>
        <dbReference type="EC" id="3.2.2.26"/>
    </reaction>
</comment>
<comment type="caution">
    <text evidence="4">The sequence shown here is derived from an EMBL/GenBank/DDBJ whole genome shotgun (WGS) entry which is preliminary data.</text>
</comment>
<dbReference type="RefSeq" id="WP_138729817.1">
    <property type="nucleotide sequence ID" value="NZ_SRMP02000004.1"/>
</dbReference>
<gene>
    <name evidence="1 4" type="primary">mqnB</name>
    <name evidence="4" type="ORF">E5L68_004270</name>
</gene>
<sequence length="209" mass="22957">MKLLLVAATEAEIAATLAYFNLKASRFIETDKFDVLITGVGMVATAFALGQKLHHNYSLVLNVGIAGSFYKEISLGELVNITQDTFAELGAEDDEKFISLPQLGFGKNEFSSLANTKLTLRQVTGITVNKVHGNAHSIEKTIALYHPQTESMEGAAVFYACAELGIPALQVRSISNYVETRNRENWQIALAVKNLNNWLIGFLKTMNSK</sequence>
<dbReference type="NCBIfam" id="TIGR03664">
    <property type="entry name" value="fut_nucase"/>
    <property type="match status" value="1"/>
</dbReference>
<keyword evidence="1" id="KW-0474">Menaquinone biosynthesis</keyword>
<evidence type="ECO:0000256" key="1">
    <source>
        <dbReference type="HAMAP-Rule" id="MF_00991"/>
    </source>
</evidence>
<evidence type="ECO:0000256" key="2">
    <source>
        <dbReference type="NCBIfam" id="TIGR03664"/>
    </source>
</evidence>
<feature type="domain" description="Nucleoside phosphorylase" evidence="3">
    <location>
        <begin position="36"/>
        <end position="195"/>
    </location>
</feature>
<dbReference type="GO" id="GO:0016798">
    <property type="term" value="F:hydrolase activity, acting on glycosyl bonds"/>
    <property type="evidence" value="ECO:0007669"/>
    <property type="project" value="UniProtKB-KW"/>
</dbReference>
<dbReference type="SUPFAM" id="SSF53167">
    <property type="entry name" value="Purine and uridine phosphorylases"/>
    <property type="match status" value="1"/>
</dbReference>
<dbReference type="HAMAP" id="MF_00991">
    <property type="entry name" value="MqnB"/>
    <property type="match status" value="1"/>
</dbReference>
<dbReference type="EC" id="3.2.2.26" evidence="1 2"/>
<dbReference type="Gene3D" id="3.40.50.1580">
    <property type="entry name" value="Nucleoside phosphorylase domain"/>
    <property type="match status" value="1"/>
</dbReference>
<dbReference type="EMBL" id="SRMP02000004">
    <property type="protein sequence ID" value="MFN0290591.1"/>
    <property type="molecule type" value="Genomic_DNA"/>
</dbReference>
<keyword evidence="1 4" id="KW-0378">Hydrolase</keyword>
<comment type="similarity">
    <text evidence="1">Belongs to the PNP/UDP phosphorylase family. Futalosine hydrolase subfamily.</text>
</comment>
<dbReference type="PANTHER" id="PTHR46832">
    <property type="entry name" value="5'-METHYLTHIOADENOSINE/S-ADENOSYLHOMOCYSTEINE NUCLEOSIDASE"/>
    <property type="match status" value="1"/>
</dbReference>
<dbReference type="Pfam" id="PF01048">
    <property type="entry name" value="PNP_UDP_1"/>
    <property type="match status" value="1"/>
</dbReference>
<reference evidence="4 5" key="1">
    <citation type="submission" date="2024-12" db="EMBL/GenBank/DDBJ databases">
        <authorList>
            <person name="Hu S."/>
        </authorList>
    </citation>
    <scope>NUCLEOTIDE SEQUENCE [LARGE SCALE GENOMIC DNA]</scope>
    <source>
        <strain evidence="4 5">P-25</strain>
    </source>
</reference>
<protein>
    <recommendedName>
        <fullName evidence="1 2">Futalosine hydrolase</fullName>
        <shortName evidence="1">FL hydrolase</shortName>
        <ecNumber evidence="1 2">3.2.2.26</ecNumber>
    </recommendedName>
    <alternativeName>
        <fullName evidence="1">Futalosine nucleosidase</fullName>
    </alternativeName>
    <alternativeName>
        <fullName evidence="1">Menaquinone biosynthetic enzyme MqnB</fullName>
    </alternativeName>
</protein>
<dbReference type="InterPro" id="IPR019963">
    <property type="entry name" value="FL_hydrolase_MqnB"/>
</dbReference>
<proteinExistence type="inferred from homology"/>
<comment type="pathway">
    <text evidence="1">Quinol/quinone metabolism; menaquinone biosynthesis.</text>
</comment>
<name>A0ABW9JFR8_9SPHI</name>
<evidence type="ECO:0000259" key="3">
    <source>
        <dbReference type="Pfam" id="PF01048"/>
    </source>
</evidence>
<dbReference type="InterPro" id="IPR000845">
    <property type="entry name" value="Nucleoside_phosphorylase_d"/>
</dbReference>
<dbReference type="Proteomes" id="UP001517367">
    <property type="component" value="Unassembled WGS sequence"/>
</dbReference>
<dbReference type="InterPro" id="IPR035994">
    <property type="entry name" value="Nucleoside_phosphorylase_sf"/>
</dbReference>